<evidence type="ECO:0000256" key="6">
    <source>
        <dbReference type="SAM" id="SignalP"/>
    </source>
</evidence>
<dbReference type="Pfam" id="PF13505">
    <property type="entry name" value="OMP_b-brl"/>
    <property type="match status" value="1"/>
</dbReference>
<dbReference type="InterPro" id="IPR011250">
    <property type="entry name" value="OMP/PagP_B-barrel"/>
</dbReference>
<dbReference type="GO" id="GO:0009279">
    <property type="term" value="C:cell outer membrane"/>
    <property type="evidence" value="ECO:0007669"/>
    <property type="project" value="UniProtKB-SubCell"/>
</dbReference>
<sequence>MHIRPLTLALLAGVAALASVSAAQAADLSFPTTAPAVTYPDAGIALVSDAWTGFYAGAHIGGVTSDEFKDGKTAWTGGVQAGYLQQFDMFVVGAEVEAAFTDALLYELAPGAGLTQNWSVAAKARAGFALGDTLIYGTAGASLAELEPWGTTTSGKDNHVGVVFGAGVEQNLGNNFSLRAEYLQTRYFDVDSAVSGIGRQDDLTNHAVKVGVNYRF</sequence>
<dbReference type="PATRIC" id="fig|1121477.3.peg.2713"/>
<accession>A0A0F5LRW7</accession>
<comment type="similarity">
    <text evidence="5">Belongs to the Omp25/RopB family.</text>
</comment>
<evidence type="ECO:0000256" key="3">
    <source>
        <dbReference type="ARBA" id="ARBA00023136"/>
    </source>
</evidence>
<dbReference type="Proteomes" id="UP000033608">
    <property type="component" value="Unassembled WGS sequence"/>
</dbReference>
<dbReference type="OrthoDB" id="9815357at2"/>
<protein>
    <submittedName>
        <fullName evidence="9">Outer membrane immunogenic protein</fullName>
    </submittedName>
</protein>
<keyword evidence="10" id="KW-1185">Reference proteome</keyword>
<organism evidence="8 10">
    <name type="scientific">Devosia limi DSM 17137</name>
    <dbReference type="NCBI Taxonomy" id="1121477"/>
    <lineage>
        <taxon>Bacteria</taxon>
        <taxon>Pseudomonadati</taxon>
        <taxon>Pseudomonadota</taxon>
        <taxon>Alphaproteobacteria</taxon>
        <taxon>Hyphomicrobiales</taxon>
        <taxon>Devosiaceae</taxon>
        <taxon>Devosia</taxon>
    </lineage>
</organism>
<evidence type="ECO:0000313" key="10">
    <source>
        <dbReference type="Proteomes" id="UP000033608"/>
    </source>
</evidence>
<dbReference type="Proteomes" id="UP000184533">
    <property type="component" value="Unassembled WGS sequence"/>
</dbReference>
<evidence type="ECO:0000256" key="1">
    <source>
        <dbReference type="ARBA" id="ARBA00004442"/>
    </source>
</evidence>
<evidence type="ECO:0000259" key="7">
    <source>
        <dbReference type="Pfam" id="PF13505"/>
    </source>
</evidence>
<dbReference type="PANTHER" id="PTHR34001">
    <property type="entry name" value="BLL7405 PROTEIN"/>
    <property type="match status" value="1"/>
</dbReference>
<reference evidence="8 10" key="1">
    <citation type="submission" date="2015-03" db="EMBL/GenBank/DDBJ databases">
        <authorList>
            <person name="Hassan Y.I."/>
            <person name="Lepp D."/>
            <person name="Zhou T."/>
        </authorList>
    </citation>
    <scope>NUCLEOTIDE SEQUENCE [LARGE SCALE GENOMIC DNA]</scope>
    <source>
        <strain evidence="8 10">DSM 17137</strain>
    </source>
</reference>
<evidence type="ECO:0000313" key="9">
    <source>
        <dbReference type="EMBL" id="SHF40432.1"/>
    </source>
</evidence>
<dbReference type="Gene3D" id="2.40.160.20">
    <property type="match status" value="1"/>
</dbReference>
<keyword evidence="2 6" id="KW-0732">Signal</keyword>
<feature type="signal peptide" evidence="6">
    <location>
        <begin position="1"/>
        <end position="25"/>
    </location>
</feature>
<dbReference type="EMBL" id="LAJF01000061">
    <property type="protein sequence ID" value="KKB85105.1"/>
    <property type="molecule type" value="Genomic_DNA"/>
</dbReference>
<feature type="domain" description="Outer membrane protein beta-barrel" evidence="7">
    <location>
        <begin position="13"/>
        <end position="216"/>
    </location>
</feature>
<dbReference type="SUPFAM" id="SSF56925">
    <property type="entry name" value="OMPA-like"/>
    <property type="match status" value="1"/>
</dbReference>
<evidence type="ECO:0000256" key="5">
    <source>
        <dbReference type="ARBA" id="ARBA00038306"/>
    </source>
</evidence>
<comment type="subcellular location">
    <subcellularLocation>
        <location evidence="1">Cell outer membrane</location>
    </subcellularLocation>
</comment>
<dbReference type="EMBL" id="FQVC01000007">
    <property type="protein sequence ID" value="SHF40432.1"/>
    <property type="molecule type" value="Genomic_DNA"/>
</dbReference>
<keyword evidence="3" id="KW-0472">Membrane</keyword>
<dbReference type="PANTHER" id="PTHR34001:SF3">
    <property type="entry name" value="BLL7405 PROTEIN"/>
    <property type="match status" value="1"/>
</dbReference>
<feature type="chain" id="PRO_5015038308" evidence="6">
    <location>
        <begin position="26"/>
        <end position="216"/>
    </location>
</feature>
<dbReference type="InterPro" id="IPR027385">
    <property type="entry name" value="Beta-barrel_OMP"/>
</dbReference>
<dbReference type="RefSeq" id="WP_046134805.1">
    <property type="nucleotide sequence ID" value="NZ_FQVC01000007.1"/>
</dbReference>
<keyword evidence="4" id="KW-0998">Cell outer membrane</keyword>
<evidence type="ECO:0000313" key="8">
    <source>
        <dbReference type="EMBL" id="KKB85105.1"/>
    </source>
</evidence>
<proteinExistence type="inferred from homology"/>
<gene>
    <name evidence="9" type="ORF">SAMN02745223_02546</name>
    <name evidence="8" type="ORF">VW29_08110</name>
</gene>
<evidence type="ECO:0000256" key="2">
    <source>
        <dbReference type="ARBA" id="ARBA00022729"/>
    </source>
</evidence>
<evidence type="ECO:0000256" key="4">
    <source>
        <dbReference type="ARBA" id="ARBA00023237"/>
    </source>
</evidence>
<evidence type="ECO:0000313" key="11">
    <source>
        <dbReference type="Proteomes" id="UP000184533"/>
    </source>
</evidence>
<reference evidence="9 11" key="2">
    <citation type="submission" date="2016-11" db="EMBL/GenBank/DDBJ databases">
        <authorList>
            <person name="Jaros S."/>
            <person name="Januszkiewicz K."/>
            <person name="Wedrychowicz H."/>
        </authorList>
    </citation>
    <scope>NUCLEOTIDE SEQUENCE [LARGE SCALE GENOMIC DNA]</scope>
    <source>
        <strain evidence="9 11">DSM 17137</strain>
    </source>
</reference>
<dbReference type="STRING" id="1121477.SAMN02745223_02546"/>
<dbReference type="AlphaFoldDB" id="A0A0F5LRW7"/>
<dbReference type="InterPro" id="IPR051692">
    <property type="entry name" value="OMP-like"/>
</dbReference>
<name>A0A0F5LRW7_9HYPH</name>